<evidence type="ECO:0000259" key="3">
    <source>
        <dbReference type="Pfam" id="PF26640"/>
    </source>
</evidence>
<evidence type="ECO:0000313" key="4">
    <source>
        <dbReference type="EMBL" id="PMD61299.1"/>
    </source>
</evidence>
<evidence type="ECO:0000259" key="2">
    <source>
        <dbReference type="Pfam" id="PF06985"/>
    </source>
</evidence>
<feature type="transmembrane region" description="Helical" evidence="1">
    <location>
        <begin position="661"/>
        <end position="677"/>
    </location>
</feature>
<gene>
    <name evidence="4" type="ORF">K444DRAFT_367131</name>
</gene>
<feature type="transmembrane region" description="Helical" evidence="1">
    <location>
        <begin position="626"/>
        <end position="645"/>
    </location>
</feature>
<evidence type="ECO:0000256" key="1">
    <source>
        <dbReference type="SAM" id="Phobius"/>
    </source>
</evidence>
<feature type="domain" description="Heterokaryon incompatibility" evidence="2">
    <location>
        <begin position="23"/>
        <end position="124"/>
    </location>
</feature>
<feature type="transmembrane region" description="Helical" evidence="1">
    <location>
        <begin position="598"/>
        <end position="619"/>
    </location>
</feature>
<dbReference type="RefSeq" id="XP_024738203.1">
    <property type="nucleotide sequence ID" value="XM_024872238.1"/>
</dbReference>
<sequence length="679" mass="77828">MVYLLNAESKRISKFSDETVPHYATLSHTWASDDSDEISFEEIQQFSQNPNHFSSLFDGRSGFKKIQGCCEQALRDNLKWVWVDTCCIDKRSSVELSEAINSMFRWYRESQVCYAYLVDVQAEERPEDPDSSFRKSRWFTRGWTLQELLAPSSLKFFAESWGFIGELTDLCGVIEDVTGIKHEILTGDPISSASIAQRMSWAARRTTKRKEDIAYCLLGIFGVNMPLVYGEGEKAFQRLQEEVIKQSDDQSIFAWGFGLPSGLNRTANEINLLAKSPADFAECGDIIPCDPWKSQKEFELTNTRLWIEVPLITSKRETFGLLKCRLTHDFLNLIAIPLEPEVSGVENGNLKRSPDRQAVLFPEIRQASAKFRTVHIRTGNKSNDSLGWNSLQFRVRFRQARAGTFRSYSALIQAHENLFCCSPYIDTSLEYFSYGYNTVVHERDELDELYEYDKPQTAFFHYSESREERGFIVRLDFLPETAWRQLWFIRVWRLLRHSTWTLDRTVWCRVASAPRTEKSNLHNFEYLCRLAWAPSITVAGCKVAVNTQRKKVMGTVMFVVTLASTPTEQPNLSTLLGDMCKTLRDWGYTRLVLPRLSYGVTQLIKGLSAFVVGFVVLVVNSLPGRIPFYPVTNSIALAIGAAYLAKAQAYLTPNGTIRQEFYLFTTYALVFMVSFLSRR</sequence>
<dbReference type="OrthoDB" id="674604at2759"/>
<name>A0A2J6TE80_9HELO</name>
<reference evidence="4 5" key="1">
    <citation type="submission" date="2016-04" db="EMBL/GenBank/DDBJ databases">
        <title>A degradative enzymes factory behind the ericoid mycorrhizal symbiosis.</title>
        <authorList>
            <consortium name="DOE Joint Genome Institute"/>
            <person name="Martino E."/>
            <person name="Morin E."/>
            <person name="Grelet G."/>
            <person name="Kuo A."/>
            <person name="Kohler A."/>
            <person name="Daghino S."/>
            <person name="Barry K."/>
            <person name="Choi C."/>
            <person name="Cichocki N."/>
            <person name="Clum A."/>
            <person name="Copeland A."/>
            <person name="Hainaut M."/>
            <person name="Haridas S."/>
            <person name="Labutti K."/>
            <person name="Lindquist E."/>
            <person name="Lipzen A."/>
            <person name="Khouja H.-R."/>
            <person name="Murat C."/>
            <person name="Ohm R."/>
            <person name="Olson A."/>
            <person name="Spatafora J."/>
            <person name="Veneault-Fourrey C."/>
            <person name="Henrissat B."/>
            <person name="Grigoriev I."/>
            <person name="Martin F."/>
            <person name="Perotto S."/>
        </authorList>
    </citation>
    <scope>NUCLEOTIDE SEQUENCE [LARGE SCALE GENOMIC DNA]</scope>
    <source>
        <strain evidence="4 5">E</strain>
    </source>
</reference>
<protein>
    <submittedName>
        <fullName evidence="4">HET-domain-containing protein</fullName>
    </submittedName>
</protein>
<keyword evidence="1" id="KW-1133">Transmembrane helix</keyword>
<dbReference type="GeneID" id="36580319"/>
<dbReference type="Pfam" id="PF26640">
    <property type="entry name" value="DUF8212"/>
    <property type="match status" value="1"/>
</dbReference>
<dbReference type="STRING" id="1095630.A0A2J6TE80"/>
<dbReference type="AlphaFoldDB" id="A0A2J6TE80"/>
<dbReference type="InterPro" id="IPR010730">
    <property type="entry name" value="HET"/>
</dbReference>
<evidence type="ECO:0000313" key="5">
    <source>
        <dbReference type="Proteomes" id="UP000235371"/>
    </source>
</evidence>
<proteinExistence type="predicted"/>
<accession>A0A2J6TE80</accession>
<dbReference type="InParanoid" id="A0A2J6TE80"/>
<keyword evidence="5" id="KW-1185">Reference proteome</keyword>
<dbReference type="Pfam" id="PF06985">
    <property type="entry name" value="HET"/>
    <property type="match status" value="1"/>
</dbReference>
<dbReference type="PANTHER" id="PTHR10622">
    <property type="entry name" value="HET DOMAIN-CONTAINING PROTEIN"/>
    <property type="match status" value="1"/>
</dbReference>
<dbReference type="Proteomes" id="UP000235371">
    <property type="component" value="Unassembled WGS sequence"/>
</dbReference>
<keyword evidence="1" id="KW-0812">Transmembrane</keyword>
<organism evidence="4 5">
    <name type="scientific">Hyaloscypha bicolor E</name>
    <dbReference type="NCBI Taxonomy" id="1095630"/>
    <lineage>
        <taxon>Eukaryota</taxon>
        <taxon>Fungi</taxon>
        <taxon>Dikarya</taxon>
        <taxon>Ascomycota</taxon>
        <taxon>Pezizomycotina</taxon>
        <taxon>Leotiomycetes</taxon>
        <taxon>Helotiales</taxon>
        <taxon>Hyaloscyphaceae</taxon>
        <taxon>Hyaloscypha</taxon>
        <taxon>Hyaloscypha bicolor</taxon>
    </lineage>
</organism>
<dbReference type="PANTHER" id="PTHR10622:SF10">
    <property type="entry name" value="HET DOMAIN-CONTAINING PROTEIN"/>
    <property type="match status" value="1"/>
</dbReference>
<dbReference type="EMBL" id="KZ613786">
    <property type="protein sequence ID" value="PMD61299.1"/>
    <property type="molecule type" value="Genomic_DNA"/>
</dbReference>
<keyword evidence="1" id="KW-0472">Membrane</keyword>
<feature type="domain" description="DUF8212" evidence="3">
    <location>
        <begin position="234"/>
        <end position="258"/>
    </location>
</feature>
<dbReference type="InterPro" id="IPR058525">
    <property type="entry name" value="DUF8212"/>
</dbReference>